<accession>A0A060D240</accession>
<dbReference type="EMBL" id="KJ095704">
    <property type="protein sequence ID" value="AIA99583.1"/>
    <property type="molecule type" value="Genomic_DNA"/>
</dbReference>
<dbReference type="InterPro" id="IPR008979">
    <property type="entry name" value="Galactose-bd-like_sf"/>
</dbReference>
<proteinExistence type="predicted"/>
<sequence length="504" mass="54852">MVIDTNFPADGLTVTAPSFVTQGEVEENVPAAGQRTYNFSVGENTSGVISGDIVFSWADPETTLKVPFTQASLVMDKIQIKSVSVAYPTLGTPPATITYGATSLYHDGNKYTFVDTNYGLGTPMPETEFSLVLGPNTTVERIRLYPRSNSSGHINQMPKTVKFAYSTTSTPETFIEAEGTYSIDNTGATMESGVTIVLRSALANVHTLRMTATESYSNFVCLSEMEVLGGLDKTGSADYLVVSLMDGESRAINLNANPTSATDATVVTLGGYADFLIGSNVAVNVTLPAGLRGMWLSSTRAASYERIYRVSFPSSSIGYCGNIVFGGGGYSYTFAVMRQGNYYTPGTWAVNGNITLTIKAQNNSGELVETTQPGSDKNYVIDGYVTSSSPVKPHWESQYSSMPKQNEANPCIFEFTFNDSPKQVSGFRVVPRNSNGDWNRFKVYVKPRGGDYPPTPTYEYTSGDRIYLATNFFFPTVHDPESVKIEVTECVSGYTSCREIMFFQ</sequence>
<protein>
    <submittedName>
        <fullName evidence="1">Uncharacterized protein</fullName>
    </submittedName>
</protein>
<dbReference type="SUPFAM" id="SSF49785">
    <property type="entry name" value="Galactose-binding domain-like"/>
    <property type="match status" value="2"/>
</dbReference>
<dbReference type="AlphaFoldDB" id="A0A060D240"/>
<name>A0A060D240_9BACT</name>
<evidence type="ECO:0000313" key="1">
    <source>
        <dbReference type="EMBL" id="AIA99583.1"/>
    </source>
</evidence>
<dbReference type="Gene3D" id="2.60.120.260">
    <property type="entry name" value="Galactose-binding domain-like"/>
    <property type="match status" value="2"/>
</dbReference>
<organism evidence="1">
    <name type="scientific">uncultured bacterium contig00100(2014)</name>
    <dbReference type="NCBI Taxonomy" id="1465627"/>
    <lineage>
        <taxon>Bacteria</taxon>
        <taxon>environmental samples</taxon>
    </lineage>
</organism>
<reference evidence="1" key="1">
    <citation type="journal article" date="2014" name="Microb. Ecol.">
        <title>Phylogenetic and Functional Analysis of Gut Microbiota of a Fungus-Growing Higher Termite: Bacteroidetes from Higher Termites Are a Rich Source of beta-Glucosidase Genes.</title>
        <authorList>
            <person name="Zhang M."/>
            <person name="Liu N."/>
            <person name="Qian C."/>
            <person name="Wang Q."/>
            <person name="Wang Q."/>
            <person name="Long Y."/>
            <person name="Huang Y."/>
            <person name="Zhou Z."/>
            <person name="Yan X."/>
        </authorList>
    </citation>
    <scope>NUCLEOTIDE SEQUENCE</scope>
</reference>